<dbReference type="InterPro" id="IPR010736">
    <property type="entry name" value="SHIPPO-rpt"/>
</dbReference>
<dbReference type="EMBL" id="LNFP01000070">
    <property type="protein sequence ID" value="KUF98380.1"/>
    <property type="molecule type" value="Genomic_DNA"/>
</dbReference>
<dbReference type="InterPro" id="IPR050600">
    <property type="entry name" value="SETD3_SETD6_MTase"/>
</dbReference>
<comment type="caution">
    <text evidence="6">The sequence shown here is derived from an EMBL/GenBank/DDBJ whole genome shotgun (WGS) entry which is preliminary data.</text>
</comment>
<evidence type="ECO:0000313" key="6">
    <source>
        <dbReference type="EMBL" id="KUF98380.1"/>
    </source>
</evidence>
<dbReference type="FunFam" id="3.90.1420.10:FF:000009">
    <property type="entry name" value="Histone-lysine N-methyltransferase setd3"/>
    <property type="match status" value="1"/>
</dbReference>
<dbReference type="AlphaFoldDB" id="A0A0W8DQ91"/>
<dbReference type="SUPFAM" id="SSF81822">
    <property type="entry name" value="RuBisCo LSMT C-terminal, substrate-binding domain"/>
    <property type="match status" value="1"/>
</dbReference>
<dbReference type="InterPro" id="IPR015353">
    <property type="entry name" value="Rubisco_LSMT_subst-bd"/>
</dbReference>
<reference evidence="6 7" key="1">
    <citation type="submission" date="2015-11" db="EMBL/GenBank/DDBJ databases">
        <title>Genomes and virulence difference between two physiological races of Phytophthora nicotianae.</title>
        <authorList>
            <person name="Liu H."/>
            <person name="Ma X."/>
            <person name="Yu H."/>
            <person name="Fang D."/>
            <person name="Li Y."/>
            <person name="Wang X."/>
            <person name="Wang W."/>
            <person name="Dong Y."/>
            <person name="Xiao B."/>
        </authorList>
    </citation>
    <scope>NUCLEOTIDE SEQUENCE [LARGE SCALE GENOMIC DNA]</scope>
    <source>
        <strain evidence="7">race 1</strain>
    </source>
</reference>
<sequence length="794" mass="89831">MSAPPPPPSAAGASTETKTASPPRNGLTKEDVVGQELIQWLESNGADTKKLTLQEYAPEVRGVHSRKVLVPGERILVIPKKCLITVEMGKQTDIGRKLLARNVDFVAPKHIFLMMFLLTDMEHVETSFFRNYYSTLPSTLSNMPIFWSEEELSWLKGSYIIQQIQERKAAIRKDYDVICRVDPSFARFSLDRFSWARMIVCSRNFGLTIDGVKTAALVPFADMLNHYRPRETSWTFDQSIDAFTITSLGTIGTGAQVYDSYGKKCNHRFLLNYGFAVEDNTEEDGRNPNEVLIDFQLSPADGQLFYDKRAYLHESGIYTMDARLSCSHSDANTREGFSFARLIVATEEEFSTMKMKSPAHSSPPISFDNEIRALQYLRNLMTHQLSLYDTTIEEDNELLASKQYPLFSNRIQALFFIRGEKQVCRYFQELADKVIPLFSLPLAQCREELQRSFDGDGDIDRYAQDVIAYLVTQVTRHYNEKCAWSWAYNSNQTHGFAKETKPEHLQFFGSTSTRFETSQRDGLLPGPGTYYNPPSGTTQPRSVSGRKKAPFSSKKERFEAPKERDQSLAAPGSYEIPSAVSEVLNKVTSRVTNFGSTTKRFDTISSGISRETIESQLERDMNDQDVERQIQEQNNKKQQQPKASSMFASSTSRPHQIQKATGPSPGDYEIQRSWNASGAQGAFKSGIDRLKGKPSPNAFVPGPGSYSTERLKQKPQHKARPNVFYAAEPRFKEKRSKVPVLVRSVTRKTLSTSTNQYLPLQGPGQYNTDTVESDWNRPTHNISIATEMELAMMQ</sequence>
<keyword evidence="3" id="KW-0949">S-adenosyl-L-methionine</keyword>
<dbReference type="GO" id="GO:0016279">
    <property type="term" value="F:protein-lysine N-methyltransferase activity"/>
    <property type="evidence" value="ECO:0007669"/>
    <property type="project" value="TreeGrafter"/>
</dbReference>
<dbReference type="InterPro" id="IPR036464">
    <property type="entry name" value="Rubisco_LSMT_subst-bd_sf"/>
</dbReference>
<protein>
    <submittedName>
        <fullName evidence="6">Lysosomal beta glucosidase</fullName>
    </submittedName>
</protein>
<feature type="compositionally biased region" description="Basic and acidic residues" evidence="4">
    <location>
        <begin position="553"/>
        <end position="566"/>
    </location>
</feature>
<evidence type="ECO:0000313" key="7">
    <source>
        <dbReference type="Proteomes" id="UP000054636"/>
    </source>
</evidence>
<evidence type="ECO:0000256" key="1">
    <source>
        <dbReference type="ARBA" id="ARBA00022603"/>
    </source>
</evidence>
<dbReference type="FunFam" id="3.90.1410.10:FF:000035">
    <property type="entry name" value="Uncharacterized protein"/>
    <property type="match status" value="1"/>
</dbReference>
<feature type="region of interest" description="Disordered" evidence="4">
    <location>
        <begin position="514"/>
        <end position="573"/>
    </location>
</feature>
<organism evidence="6 7">
    <name type="scientific">Phytophthora nicotianae</name>
    <name type="common">Potato buckeye rot agent</name>
    <name type="synonym">Phytophthora parasitica</name>
    <dbReference type="NCBI Taxonomy" id="4792"/>
    <lineage>
        <taxon>Eukaryota</taxon>
        <taxon>Sar</taxon>
        <taxon>Stramenopiles</taxon>
        <taxon>Oomycota</taxon>
        <taxon>Peronosporomycetes</taxon>
        <taxon>Peronosporales</taxon>
        <taxon>Peronosporaceae</taxon>
        <taxon>Phytophthora</taxon>
    </lineage>
</organism>
<evidence type="ECO:0000259" key="5">
    <source>
        <dbReference type="Pfam" id="PF09273"/>
    </source>
</evidence>
<feature type="region of interest" description="Disordered" evidence="4">
    <location>
        <begin position="631"/>
        <end position="671"/>
    </location>
</feature>
<dbReference type="PANTHER" id="PTHR13271">
    <property type="entry name" value="UNCHARACTERIZED PUTATIVE METHYLTRANSFERASE"/>
    <property type="match status" value="1"/>
</dbReference>
<feature type="region of interest" description="Disordered" evidence="4">
    <location>
        <begin position="1"/>
        <end position="28"/>
    </location>
</feature>
<evidence type="ECO:0000256" key="4">
    <source>
        <dbReference type="SAM" id="MobiDB-lite"/>
    </source>
</evidence>
<keyword evidence="2" id="KW-0808">Transferase</keyword>
<dbReference type="Pfam" id="PF09273">
    <property type="entry name" value="Rubis-subs-bind"/>
    <property type="match status" value="1"/>
</dbReference>
<dbReference type="Gene3D" id="3.90.1410.10">
    <property type="entry name" value="set domain protein methyltransferase, domain 1"/>
    <property type="match status" value="1"/>
</dbReference>
<dbReference type="CDD" id="cd10527">
    <property type="entry name" value="SET_LSMT"/>
    <property type="match status" value="1"/>
</dbReference>
<dbReference type="Gene3D" id="3.90.1420.10">
    <property type="entry name" value="Rubisco LSMT, substrate-binding domain"/>
    <property type="match status" value="1"/>
</dbReference>
<evidence type="ECO:0000256" key="3">
    <source>
        <dbReference type="ARBA" id="ARBA00022691"/>
    </source>
</evidence>
<dbReference type="InterPro" id="IPR046341">
    <property type="entry name" value="SET_dom_sf"/>
</dbReference>
<dbReference type="SUPFAM" id="SSF82199">
    <property type="entry name" value="SET domain"/>
    <property type="match status" value="1"/>
</dbReference>
<gene>
    <name evidence="6" type="ORF">AM588_10007802</name>
</gene>
<feature type="region of interest" description="Disordered" evidence="4">
    <location>
        <begin position="685"/>
        <end position="719"/>
    </location>
</feature>
<evidence type="ECO:0000256" key="2">
    <source>
        <dbReference type="ARBA" id="ARBA00022679"/>
    </source>
</evidence>
<proteinExistence type="predicted"/>
<feature type="compositionally biased region" description="Polar residues" evidence="4">
    <location>
        <begin position="641"/>
        <end position="661"/>
    </location>
</feature>
<dbReference type="PANTHER" id="PTHR13271:SF137">
    <property type="entry name" value="SET DOMAIN-CONTAINING PROTEIN"/>
    <property type="match status" value="1"/>
</dbReference>
<accession>A0A0W8DQ91</accession>
<keyword evidence="1" id="KW-0489">Methyltransferase</keyword>
<name>A0A0W8DQ91_PHYNI</name>
<dbReference type="Pfam" id="PF07004">
    <property type="entry name" value="SHIPPO-rpt"/>
    <property type="match status" value="2"/>
</dbReference>
<feature type="compositionally biased region" description="Low complexity" evidence="4">
    <location>
        <begin position="631"/>
        <end position="640"/>
    </location>
</feature>
<feature type="compositionally biased region" description="Polar residues" evidence="4">
    <location>
        <begin position="532"/>
        <end position="542"/>
    </location>
</feature>
<dbReference type="Proteomes" id="UP000054636">
    <property type="component" value="Unassembled WGS sequence"/>
</dbReference>
<dbReference type="GO" id="GO:0032259">
    <property type="term" value="P:methylation"/>
    <property type="evidence" value="ECO:0007669"/>
    <property type="project" value="UniProtKB-KW"/>
</dbReference>
<feature type="domain" description="Rubisco LSMT substrate-binding" evidence="5">
    <location>
        <begin position="303"/>
        <end position="423"/>
    </location>
</feature>